<dbReference type="SUPFAM" id="SSF52540">
    <property type="entry name" value="P-loop containing nucleoside triphosphate hydrolases"/>
    <property type="match status" value="1"/>
</dbReference>
<evidence type="ECO:0000256" key="3">
    <source>
        <dbReference type="ARBA" id="ARBA00012071"/>
    </source>
</evidence>
<evidence type="ECO:0000313" key="15">
    <source>
        <dbReference type="Proteomes" id="UP000823771"/>
    </source>
</evidence>
<evidence type="ECO:0000256" key="2">
    <source>
        <dbReference type="ARBA" id="ARBA00004870"/>
    </source>
</evidence>
<dbReference type="PANTHER" id="PTHR42724:SF1">
    <property type="entry name" value="TETRAACYLDISACCHARIDE 4'-KINASE, MITOCHONDRIAL-RELATED"/>
    <property type="match status" value="1"/>
</dbReference>
<keyword evidence="11 13" id="KW-0443">Lipid metabolism</keyword>
<name>A0A9D9NMD8_9BACT</name>
<organism evidence="14 15">
    <name type="scientific">Candidatus Cryptobacteroides excrementipullorum</name>
    <dbReference type="NCBI Taxonomy" id="2840761"/>
    <lineage>
        <taxon>Bacteria</taxon>
        <taxon>Pseudomonadati</taxon>
        <taxon>Bacteroidota</taxon>
        <taxon>Bacteroidia</taxon>
        <taxon>Bacteroidales</taxon>
        <taxon>Candidatus Cryptobacteroides</taxon>
    </lineage>
</organism>
<comment type="similarity">
    <text evidence="13">Belongs to the LpxK family.</text>
</comment>
<keyword evidence="7 13" id="KW-0808">Transferase</keyword>
<dbReference type="EC" id="2.7.1.130" evidence="3 13"/>
<protein>
    <recommendedName>
        <fullName evidence="4 13">Tetraacyldisaccharide 4'-kinase</fullName>
        <ecNumber evidence="3 13">2.7.1.130</ecNumber>
    </recommendedName>
    <alternativeName>
        <fullName evidence="12 13">Lipid A 4'-kinase</fullName>
    </alternativeName>
</protein>
<evidence type="ECO:0000256" key="8">
    <source>
        <dbReference type="ARBA" id="ARBA00022741"/>
    </source>
</evidence>
<sequence>MVDKFILAPYYLTLKFRNFLYDKGLKKSCRAGIPTVSVGNVTVGGTGKTPHTEMLVRMLLQHGYWSDKKIAVLSRGYRRKTKGFQQVTPDGTAADFGDEPLQIKRKFPQVTVAVDKDRIEGCSFLQHPEKLHTSKKARKCRDKDMAPQDIVILDDAFQYRALKPDVSIVLMDYSRPVFKDHLLPAGSLRDLPERIYSADILVVTKCPAYIDDQDKAKCAAELRLKDFDPQTSMARTPDGKAVSIFFTKIKYCSIETFFPEGEHRYAYARQAVVVTGIANDKPMVMYLSDTYRIVKKMSFPDHHSFSGKDIRLLEKAAADYPTAVLVTTEKDSQRMLDCKKISGTLRKRLFRIPITVDFITEEERRRFITVLDAALRG</sequence>
<evidence type="ECO:0000256" key="11">
    <source>
        <dbReference type="ARBA" id="ARBA00023098"/>
    </source>
</evidence>
<evidence type="ECO:0000313" key="14">
    <source>
        <dbReference type="EMBL" id="MBO8478817.1"/>
    </source>
</evidence>
<keyword evidence="8 13" id="KW-0547">Nucleotide-binding</keyword>
<keyword evidence="9 13" id="KW-0418">Kinase</keyword>
<gene>
    <name evidence="13 14" type="primary">lpxK</name>
    <name evidence="14" type="ORF">IAB80_08020</name>
</gene>
<dbReference type="GO" id="GO:0009244">
    <property type="term" value="P:lipopolysaccharide core region biosynthetic process"/>
    <property type="evidence" value="ECO:0007669"/>
    <property type="project" value="TreeGrafter"/>
</dbReference>
<dbReference type="EMBL" id="JADILZ010000073">
    <property type="protein sequence ID" value="MBO8478817.1"/>
    <property type="molecule type" value="Genomic_DNA"/>
</dbReference>
<evidence type="ECO:0000256" key="1">
    <source>
        <dbReference type="ARBA" id="ARBA00002274"/>
    </source>
</evidence>
<dbReference type="NCBIfam" id="TIGR00682">
    <property type="entry name" value="lpxK"/>
    <property type="match status" value="1"/>
</dbReference>
<dbReference type="GO" id="GO:0005524">
    <property type="term" value="F:ATP binding"/>
    <property type="evidence" value="ECO:0007669"/>
    <property type="project" value="UniProtKB-UniRule"/>
</dbReference>
<dbReference type="InterPro" id="IPR027417">
    <property type="entry name" value="P-loop_NTPase"/>
</dbReference>
<evidence type="ECO:0000256" key="6">
    <source>
        <dbReference type="ARBA" id="ARBA00022556"/>
    </source>
</evidence>
<dbReference type="InterPro" id="IPR003758">
    <property type="entry name" value="LpxK"/>
</dbReference>
<comment type="pathway">
    <text evidence="2 13">Glycolipid biosynthesis; lipid IV(A) biosynthesis; lipid IV(A) from (3R)-3-hydroxytetradecanoyl-[acyl-carrier-protein] and UDP-N-acetyl-alpha-D-glucosamine: step 6/6.</text>
</comment>
<evidence type="ECO:0000256" key="12">
    <source>
        <dbReference type="ARBA" id="ARBA00029757"/>
    </source>
</evidence>
<dbReference type="GO" id="GO:0009029">
    <property type="term" value="F:lipid-A 4'-kinase activity"/>
    <property type="evidence" value="ECO:0007669"/>
    <property type="project" value="UniProtKB-UniRule"/>
</dbReference>
<dbReference type="Proteomes" id="UP000823771">
    <property type="component" value="Unassembled WGS sequence"/>
</dbReference>
<dbReference type="GO" id="GO:0009245">
    <property type="term" value="P:lipid A biosynthetic process"/>
    <property type="evidence" value="ECO:0007669"/>
    <property type="project" value="UniProtKB-UniRule"/>
</dbReference>
<evidence type="ECO:0000256" key="5">
    <source>
        <dbReference type="ARBA" id="ARBA00022516"/>
    </source>
</evidence>
<dbReference type="HAMAP" id="MF_00409">
    <property type="entry name" value="LpxK"/>
    <property type="match status" value="1"/>
</dbReference>
<keyword evidence="6 13" id="KW-0441">Lipid A biosynthesis</keyword>
<reference evidence="14" key="1">
    <citation type="submission" date="2020-10" db="EMBL/GenBank/DDBJ databases">
        <authorList>
            <person name="Gilroy R."/>
        </authorList>
    </citation>
    <scope>NUCLEOTIDE SEQUENCE</scope>
    <source>
        <strain evidence="14">2478</strain>
    </source>
</reference>
<evidence type="ECO:0000256" key="10">
    <source>
        <dbReference type="ARBA" id="ARBA00022840"/>
    </source>
</evidence>
<evidence type="ECO:0000256" key="4">
    <source>
        <dbReference type="ARBA" id="ARBA00016436"/>
    </source>
</evidence>
<comment type="catalytic activity">
    <reaction evidence="13">
        <text>a lipid A disaccharide + ATP = a lipid IVA + ADP + H(+)</text>
        <dbReference type="Rhea" id="RHEA:67840"/>
        <dbReference type="ChEBI" id="CHEBI:15378"/>
        <dbReference type="ChEBI" id="CHEBI:30616"/>
        <dbReference type="ChEBI" id="CHEBI:176343"/>
        <dbReference type="ChEBI" id="CHEBI:176425"/>
        <dbReference type="ChEBI" id="CHEBI:456216"/>
        <dbReference type="EC" id="2.7.1.130"/>
    </reaction>
</comment>
<accession>A0A9D9NMD8</accession>
<keyword evidence="10 13" id="KW-0067">ATP-binding</keyword>
<proteinExistence type="inferred from homology"/>
<feature type="binding site" evidence="13">
    <location>
        <begin position="42"/>
        <end position="49"/>
    </location>
    <ligand>
        <name>ATP</name>
        <dbReference type="ChEBI" id="CHEBI:30616"/>
    </ligand>
</feature>
<reference evidence="14" key="2">
    <citation type="journal article" date="2021" name="PeerJ">
        <title>Extensive microbial diversity within the chicken gut microbiome revealed by metagenomics and culture.</title>
        <authorList>
            <person name="Gilroy R."/>
            <person name="Ravi A."/>
            <person name="Getino M."/>
            <person name="Pursley I."/>
            <person name="Horton D.L."/>
            <person name="Alikhan N.F."/>
            <person name="Baker D."/>
            <person name="Gharbi K."/>
            <person name="Hall N."/>
            <person name="Watson M."/>
            <person name="Adriaenssens E.M."/>
            <person name="Foster-Nyarko E."/>
            <person name="Jarju S."/>
            <person name="Secka A."/>
            <person name="Antonio M."/>
            <person name="Oren A."/>
            <person name="Chaudhuri R.R."/>
            <person name="La Ragione R."/>
            <person name="Hildebrand F."/>
            <person name="Pallen M.J."/>
        </authorList>
    </citation>
    <scope>NUCLEOTIDE SEQUENCE</scope>
    <source>
        <strain evidence="14">2478</strain>
    </source>
</reference>
<keyword evidence="5 13" id="KW-0444">Lipid biosynthesis</keyword>
<evidence type="ECO:0000256" key="13">
    <source>
        <dbReference type="HAMAP-Rule" id="MF_00409"/>
    </source>
</evidence>
<dbReference type="Pfam" id="PF02606">
    <property type="entry name" value="LpxK"/>
    <property type="match status" value="1"/>
</dbReference>
<dbReference type="GO" id="GO:0005886">
    <property type="term" value="C:plasma membrane"/>
    <property type="evidence" value="ECO:0007669"/>
    <property type="project" value="TreeGrafter"/>
</dbReference>
<evidence type="ECO:0000256" key="7">
    <source>
        <dbReference type="ARBA" id="ARBA00022679"/>
    </source>
</evidence>
<evidence type="ECO:0000256" key="9">
    <source>
        <dbReference type="ARBA" id="ARBA00022777"/>
    </source>
</evidence>
<comment type="caution">
    <text evidence="14">The sequence shown here is derived from an EMBL/GenBank/DDBJ whole genome shotgun (WGS) entry which is preliminary data.</text>
</comment>
<dbReference type="AlphaFoldDB" id="A0A9D9NMD8"/>
<dbReference type="PANTHER" id="PTHR42724">
    <property type="entry name" value="TETRAACYLDISACCHARIDE 4'-KINASE"/>
    <property type="match status" value="1"/>
</dbReference>
<comment type="function">
    <text evidence="1 13">Transfers the gamma-phosphate of ATP to the 4'-position of a tetraacyldisaccharide 1-phosphate intermediate (termed DS-1-P) to form tetraacyldisaccharide 1,4'-bis-phosphate (lipid IVA).</text>
</comment>